<dbReference type="InterPro" id="IPR016655">
    <property type="entry name" value="PFD3"/>
</dbReference>
<dbReference type="EMBL" id="LAVV01008168">
    <property type="protein sequence ID" value="KNZ53578.1"/>
    <property type="molecule type" value="Genomic_DNA"/>
</dbReference>
<dbReference type="GO" id="GO:0005737">
    <property type="term" value="C:cytoplasm"/>
    <property type="evidence" value="ECO:0007669"/>
    <property type="project" value="TreeGrafter"/>
</dbReference>
<evidence type="ECO:0000313" key="5">
    <source>
        <dbReference type="EMBL" id="KNZ53578.1"/>
    </source>
</evidence>
<dbReference type="AlphaFoldDB" id="A0A0L6UYG9"/>
<accession>A0A0L6UYG9</accession>
<keyword evidence="6" id="KW-1185">Reference proteome</keyword>
<organism evidence="5 6">
    <name type="scientific">Puccinia sorghi</name>
    <dbReference type="NCBI Taxonomy" id="27349"/>
    <lineage>
        <taxon>Eukaryota</taxon>
        <taxon>Fungi</taxon>
        <taxon>Dikarya</taxon>
        <taxon>Basidiomycota</taxon>
        <taxon>Pucciniomycotina</taxon>
        <taxon>Pucciniomycetes</taxon>
        <taxon>Pucciniales</taxon>
        <taxon>Pucciniaceae</taxon>
        <taxon>Puccinia</taxon>
    </lineage>
</organism>
<evidence type="ECO:0000256" key="4">
    <source>
        <dbReference type="SAM" id="Coils"/>
    </source>
</evidence>
<keyword evidence="4" id="KW-0175">Coiled coil</keyword>
<comment type="subunit">
    <text evidence="3">Heterohexamer of two PFD-alpha type and four PFD-beta type subunits.</text>
</comment>
<dbReference type="GO" id="GO:0007021">
    <property type="term" value="P:tubulin complex assembly"/>
    <property type="evidence" value="ECO:0007669"/>
    <property type="project" value="TreeGrafter"/>
</dbReference>
<evidence type="ECO:0000313" key="6">
    <source>
        <dbReference type="Proteomes" id="UP000037035"/>
    </source>
</evidence>
<evidence type="ECO:0000256" key="2">
    <source>
        <dbReference type="ARBA" id="ARBA00023186"/>
    </source>
</evidence>
<dbReference type="FunFam" id="1.10.287.370:FF:000014">
    <property type="entry name" value="Prefoldin subunit 3"/>
    <property type="match status" value="1"/>
</dbReference>
<proteinExistence type="inferred from homology"/>
<dbReference type="Pfam" id="PF02996">
    <property type="entry name" value="Prefoldin"/>
    <property type="match status" value="1"/>
</dbReference>
<feature type="coiled-coil region" evidence="4">
    <location>
        <begin position="134"/>
        <end position="161"/>
    </location>
</feature>
<comment type="function">
    <text evidence="3">Binds specifically to cytosolic chaperonin (c-CPN) and transfers target proteins to it. Binds to nascent polypeptide chain and promotes folding in an environment in which there are many competing pathways for nonnative proteins.</text>
</comment>
<comment type="caution">
    <text evidence="5">The sequence shown here is derived from an EMBL/GenBank/DDBJ whole genome shotgun (WGS) entry which is preliminary data.</text>
</comment>
<dbReference type="Gene3D" id="1.10.287.370">
    <property type="match status" value="1"/>
</dbReference>
<gene>
    <name evidence="5" type="ORF">VP01_319g9</name>
</gene>
<dbReference type="GO" id="GO:0016272">
    <property type="term" value="C:prefoldin complex"/>
    <property type="evidence" value="ECO:0007669"/>
    <property type="project" value="UniProtKB-UniRule"/>
</dbReference>
<dbReference type="PANTHER" id="PTHR12409:SF0">
    <property type="entry name" value="PREFOLDIN SUBUNIT 3"/>
    <property type="match status" value="1"/>
</dbReference>
<dbReference type="Proteomes" id="UP000037035">
    <property type="component" value="Unassembled WGS sequence"/>
</dbReference>
<reference evidence="5 6" key="1">
    <citation type="submission" date="2015-08" db="EMBL/GenBank/DDBJ databases">
        <title>Next Generation Sequencing and Analysis of the Genome of Puccinia sorghi L Schw, the Causal Agent of Maize Common Rust.</title>
        <authorList>
            <person name="Rochi L."/>
            <person name="Burguener G."/>
            <person name="Darino M."/>
            <person name="Turjanski A."/>
            <person name="Kreff E."/>
            <person name="Dieguez M.J."/>
            <person name="Sacco F."/>
        </authorList>
    </citation>
    <scope>NUCLEOTIDE SEQUENCE [LARGE SCALE GENOMIC DNA]</scope>
    <source>
        <strain evidence="5 6">RO10H11247</strain>
    </source>
</reference>
<dbReference type="STRING" id="27349.A0A0L6UYG9"/>
<dbReference type="PIRSF" id="PIRSF016396">
    <property type="entry name" value="Prefoldin_subunit_3"/>
    <property type="match status" value="1"/>
</dbReference>
<dbReference type="InterPro" id="IPR004127">
    <property type="entry name" value="Prefoldin_subunit_alpha"/>
</dbReference>
<dbReference type="VEuPathDB" id="FungiDB:VP01_319g9"/>
<protein>
    <recommendedName>
        <fullName evidence="3">Prefoldin subunit 3</fullName>
    </recommendedName>
</protein>
<sequence>MSQHSSNIVTTTQLGPRGIPEALFIENVEQYLGGPDVDIEPALQAWQQMIGKYQFMEKSTLQKQLGFEEKIPELERTLEAVELLQMKKEASETLETHFELADTVYTSAVVEPVEEVYLWLGANTMLAYPLSEAQELLKNKIESAKLKLQEVSEEQAFLRNQITTTQVNIARVFNWDVKRRKERRAKESENHPKPT</sequence>
<evidence type="ECO:0000256" key="1">
    <source>
        <dbReference type="ARBA" id="ARBA00010048"/>
    </source>
</evidence>
<name>A0A0L6UYG9_9BASI</name>
<dbReference type="SUPFAM" id="SSF46579">
    <property type="entry name" value="Prefoldin"/>
    <property type="match status" value="1"/>
</dbReference>
<keyword evidence="2 3" id="KW-0143">Chaperone</keyword>
<dbReference type="OrthoDB" id="6375174at2759"/>
<dbReference type="InterPro" id="IPR009053">
    <property type="entry name" value="Prefoldin"/>
</dbReference>
<dbReference type="GO" id="GO:0006457">
    <property type="term" value="P:protein folding"/>
    <property type="evidence" value="ECO:0007669"/>
    <property type="project" value="UniProtKB-UniRule"/>
</dbReference>
<dbReference type="GO" id="GO:0015631">
    <property type="term" value="F:tubulin binding"/>
    <property type="evidence" value="ECO:0007669"/>
    <property type="project" value="TreeGrafter"/>
</dbReference>
<dbReference type="CDD" id="cd23156">
    <property type="entry name" value="Prefoldin_3"/>
    <property type="match status" value="1"/>
</dbReference>
<dbReference type="GO" id="GO:0007017">
    <property type="term" value="P:microtubule-based process"/>
    <property type="evidence" value="ECO:0007669"/>
    <property type="project" value="TreeGrafter"/>
</dbReference>
<dbReference type="PANTHER" id="PTHR12409">
    <property type="entry name" value="PREFOLDIN SUBUNIT 3"/>
    <property type="match status" value="1"/>
</dbReference>
<evidence type="ECO:0000256" key="3">
    <source>
        <dbReference type="PIRNR" id="PIRNR016396"/>
    </source>
</evidence>
<comment type="similarity">
    <text evidence="1 3">Belongs to the prefoldin subunit alpha family.</text>
</comment>